<dbReference type="EMBL" id="BRYB01000297">
    <property type="protein sequence ID" value="GMI27155.1"/>
    <property type="molecule type" value="Genomic_DNA"/>
</dbReference>
<gene>
    <name evidence="1" type="ORF">TeGR_g8530</name>
</gene>
<keyword evidence="2" id="KW-1185">Reference proteome</keyword>
<comment type="caution">
    <text evidence="1">The sequence shown here is derived from an EMBL/GenBank/DDBJ whole genome shotgun (WGS) entry which is preliminary data.</text>
</comment>
<protein>
    <submittedName>
        <fullName evidence="1">Uncharacterized protein</fullName>
    </submittedName>
</protein>
<accession>A0ABQ6MJP5</accession>
<evidence type="ECO:0000313" key="2">
    <source>
        <dbReference type="Proteomes" id="UP001165060"/>
    </source>
</evidence>
<proteinExistence type="predicted"/>
<reference evidence="1 2" key="1">
    <citation type="journal article" date="2023" name="Commun. Biol.">
        <title>Genome analysis of Parmales, the sister group of diatoms, reveals the evolutionary specialization of diatoms from phago-mixotrophs to photoautotrophs.</title>
        <authorList>
            <person name="Ban H."/>
            <person name="Sato S."/>
            <person name="Yoshikawa S."/>
            <person name="Yamada K."/>
            <person name="Nakamura Y."/>
            <person name="Ichinomiya M."/>
            <person name="Sato N."/>
            <person name="Blanc-Mathieu R."/>
            <person name="Endo H."/>
            <person name="Kuwata A."/>
            <person name="Ogata H."/>
        </authorList>
    </citation>
    <scope>NUCLEOTIDE SEQUENCE [LARGE SCALE GENOMIC DNA]</scope>
</reference>
<evidence type="ECO:0000313" key="1">
    <source>
        <dbReference type="EMBL" id="GMI27155.1"/>
    </source>
</evidence>
<organism evidence="1 2">
    <name type="scientific">Tetraparma gracilis</name>
    <dbReference type="NCBI Taxonomy" id="2962635"/>
    <lineage>
        <taxon>Eukaryota</taxon>
        <taxon>Sar</taxon>
        <taxon>Stramenopiles</taxon>
        <taxon>Ochrophyta</taxon>
        <taxon>Bolidophyceae</taxon>
        <taxon>Parmales</taxon>
        <taxon>Triparmaceae</taxon>
        <taxon>Tetraparma</taxon>
    </lineage>
</organism>
<sequence>MGIAILAYGCWRCTDGRQLLAKQRQKEHVRAMMASAGASHVFDPSAQLQHNEVGRYVPQTFNVGAGGGQMAVQVNVPPQQQPAMHQQFGAPMMQPQFGAPMLPQQFGAPGMQRQFGAPGMQQQMMMPPAPQVYQQPQQHIPMATAQVVPPPAAPSAPDELYKQKS</sequence>
<dbReference type="Proteomes" id="UP001165060">
    <property type="component" value="Unassembled WGS sequence"/>
</dbReference>
<name>A0ABQ6MJP5_9STRA</name>